<dbReference type="AlphaFoldDB" id="A0A1I4PA71"/>
<reference evidence="2" key="1">
    <citation type="submission" date="2016-10" db="EMBL/GenBank/DDBJ databases">
        <authorList>
            <person name="Varghese N."/>
            <person name="Submissions S."/>
        </authorList>
    </citation>
    <scope>NUCLEOTIDE SEQUENCE [LARGE SCALE GENOMIC DNA]</scope>
    <source>
        <strain evidence="2">DSM 13327</strain>
    </source>
</reference>
<protein>
    <submittedName>
        <fullName evidence="1">Uncharacterized protein</fullName>
    </submittedName>
</protein>
<sequence>MKIIDRNSMTYEVIPLIVKDSMAITQLLPKVIDMLGVTQQLEGKGISYGSHTYTLDEQYSALVEMLSIVTKGSNVESFDISMARKVILHVLGLDKPPMPPLPILASLDRAGVLDKIIKENKGDVATMEKEITTGTPIIDRNGDSHIAYSYLIKDFHESMELLEKVNVFNMLENHEEESYEAMIKIVYLALGKRYTEKKLLKFVDAEFIQKAIRIYYGLPQVS</sequence>
<gene>
    <name evidence="1" type="ORF">SAMN04490355_106016</name>
</gene>
<dbReference type="RefSeq" id="WP_090943071.1">
    <property type="nucleotide sequence ID" value="NZ_FOTS01000060.1"/>
</dbReference>
<dbReference type="EMBL" id="FOTS01000060">
    <property type="protein sequence ID" value="SFM24609.1"/>
    <property type="molecule type" value="Genomic_DNA"/>
</dbReference>
<evidence type="ECO:0000313" key="2">
    <source>
        <dbReference type="Proteomes" id="UP000199520"/>
    </source>
</evidence>
<accession>A0A1I4PA71</accession>
<evidence type="ECO:0000313" key="1">
    <source>
        <dbReference type="EMBL" id="SFM24609.1"/>
    </source>
</evidence>
<name>A0A1I4PA71_9FIRM</name>
<organism evidence="1 2">
    <name type="scientific">Pelosinus propionicus DSM 13327</name>
    <dbReference type="NCBI Taxonomy" id="1123291"/>
    <lineage>
        <taxon>Bacteria</taxon>
        <taxon>Bacillati</taxon>
        <taxon>Bacillota</taxon>
        <taxon>Negativicutes</taxon>
        <taxon>Selenomonadales</taxon>
        <taxon>Sporomusaceae</taxon>
        <taxon>Pelosinus</taxon>
    </lineage>
</organism>
<keyword evidence="2" id="KW-1185">Reference proteome</keyword>
<proteinExistence type="predicted"/>
<dbReference type="Proteomes" id="UP000199520">
    <property type="component" value="Unassembled WGS sequence"/>
</dbReference>